<feature type="region of interest" description="Disordered" evidence="1">
    <location>
        <begin position="135"/>
        <end position="172"/>
    </location>
</feature>
<feature type="compositionally biased region" description="Basic and acidic residues" evidence="1">
    <location>
        <begin position="389"/>
        <end position="400"/>
    </location>
</feature>
<evidence type="ECO:0000313" key="3">
    <source>
        <dbReference type="Proteomes" id="UP000694866"/>
    </source>
</evidence>
<organism evidence="3 4">
    <name type="scientific">Fopius arisanus</name>
    <dbReference type="NCBI Taxonomy" id="64838"/>
    <lineage>
        <taxon>Eukaryota</taxon>
        <taxon>Metazoa</taxon>
        <taxon>Ecdysozoa</taxon>
        <taxon>Arthropoda</taxon>
        <taxon>Hexapoda</taxon>
        <taxon>Insecta</taxon>
        <taxon>Pterygota</taxon>
        <taxon>Neoptera</taxon>
        <taxon>Endopterygota</taxon>
        <taxon>Hymenoptera</taxon>
        <taxon>Apocrita</taxon>
        <taxon>Ichneumonoidea</taxon>
        <taxon>Braconidae</taxon>
        <taxon>Opiinae</taxon>
        <taxon>Fopius</taxon>
    </lineage>
</organism>
<evidence type="ECO:0000259" key="2">
    <source>
        <dbReference type="Pfam" id="PF15236"/>
    </source>
</evidence>
<dbReference type="PANTHER" id="PTHR22736:SF2">
    <property type="entry name" value="COILED-COIL DOMAIN-CONTAINING PROTEIN 66"/>
    <property type="match status" value="1"/>
</dbReference>
<proteinExistence type="predicted"/>
<accession>A0A9R1U445</accession>
<feature type="compositionally biased region" description="Polar residues" evidence="1">
    <location>
        <begin position="413"/>
        <end position="426"/>
    </location>
</feature>
<dbReference type="GeneID" id="105269642"/>
<feature type="region of interest" description="Disordered" evidence="1">
    <location>
        <begin position="535"/>
        <end position="669"/>
    </location>
</feature>
<feature type="region of interest" description="Disordered" evidence="1">
    <location>
        <begin position="263"/>
        <end position="287"/>
    </location>
</feature>
<feature type="compositionally biased region" description="Basic and acidic residues" evidence="1">
    <location>
        <begin position="559"/>
        <end position="580"/>
    </location>
</feature>
<feature type="region of interest" description="Disordered" evidence="1">
    <location>
        <begin position="323"/>
        <end position="343"/>
    </location>
</feature>
<dbReference type="OrthoDB" id="10042846at2759"/>
<dbReference type="AlphaFoldDB" id="A0A9R1U445"/>
<dbReference type="GO" id="GO:0060271">
    <property type="term" value="P:cilium assembly"/>
    <property type="evidence" value="ECO:0007669"/>
    <property type="project" value="TreeGrafter"/>
</dbReference>
<keyword evidence="3" id="KW-1185">Reference proteome</keyword>
<dbReference type="InterPro" id="IPR039183">
    <property type="entry name" value="CCD66"/>
</dbReference>
<dbReference type="Pfam" id="PF15236">
    <property type="entry name" value="CCDC66"/>
    <property type="match status" value="1"/>
</dbReference>
<evidence type="ECO:0000256" key="1">
    <source>
        <dbReference type="SAM" id="MobiDB-lite"/>
    </source>
</evidence>
<feature type="domain" description="CCDC66" evidence="2">
    <location>
        <begin position="259"/>
        <end position="398"/>
    </location>
</feature>
<dbReference type="Proteomes" id="UP000694866">
    <property type="component" value="Unplaced"/>
</dbReference>
<dbReference type="GO" id="GO:0008017">
    <property type="term" value="F:microtubule binding"/>
    <property type="evidence" value="ECO:0007669"/>
    <property type="project" value="TreeGrafter"/>
</dbReference>
<sequence length="763" mass="87600">MTGRVSLVEQKRLQWAKEKEEMARLSNHWESAKNSTATRTTVRTRLSSRDPAIRKPLRASENYGSTTSLRTLETGSTSLQSLDYTGSMINILECPELQGPIRKRSPSLPPIHTKESRHSIQELAGLEVEGSRYTNYRRRYPGESGRNQHRSGYEEREGETSGYASDSIEPPLGFQMTDVKRLAPLDKSLDTELSRPWPNPYSETSDTSPPSSRHFSSRLVELNRPRWGSLWNQDHHHPDPPPPSWLERGLSRLDHSSQILVINHESASSPDSSTTGSTGSDSKTYLRGQNIPVDAHVLQEREAKRQKALELQNAIKQQLEEKDRKRLEERERKLREEREEEERILRERNKEKERFEEEQKRLKDKEDVKLKKEMAMREILETAERIAREERRQKRQRDDVSDVGQFNGPEITETINTNELSTTSEAQPKADLPPENSPKDMDGGDKIVEEIKEGHLRLPINKEVAIVLTGRIEDSDFLTGSNLQLLNLIVNSTPRDRDQPSGTRGINAVVKTMGNCQTNSMGTMCSPRFRENRLLTPSKYRNASGRDFGTQTDGENDGDGDKDSKDRKEIVNTSRRDIDKSISTGSTDEKNSRSKSQPRASIDARPRWNANRPGTRYRTQSEKDPHYQRRLRLRRRRVESSDERSRSPSPSRRKSTNVKSKIRNSSRRKVKLEHYDADLSMDSLNSVVPLRIDEHGRINIQVIDNKEVASNCRVEKMESPRKLDMGCGEQIISQLTAMRNGLLFKQQEWDSERCLVSPNTDYY</sequence>
<dbReference type="InterPro" id="IPR040467">
    <property type="entry name" value="CCDC66_dom"/>
</dbReference>
<feature type="compositionally biased region" description="Basic residues" evidence="1">
    <location>
        <begin position="628"/>
        <end position="637"/>
    </location>
</feature>
<feature type="compositionally biased region" description="Low complexity" evidence="1">
    <location>
        <begin position="266"/>
        <end position="283"/>
    </location>
</feature>
<dbReference type="GO" id="GO:0005929">
    <property type="term" value="C:cilium"/>
    <property type="evidence" value="ECO:0007669"/>
    <property type="project" value="TreeGrafter"/>
</dbReference>
<reference evidence="4" key="1">
    <citation type="submission" date="2025-08" db="UniProtKB">
        <authorList>
            <consortium name="RefSeq"/>
        </authorList>
    </citation>
    <scope>IDENTIFICATION</scope>
    <source>
        <strain evidence="4">USDA-PBARC FA_bdor</strain>
        <tissue evidence="4">Whole organism</tissue>
    </source>
</reference>
<feature type="compositionally biased region" description="Polar residues" evidence="1">
    <location>
        <begin position="201"/>
        <end position="214"/>
    </location>
</feature>
<evidence type="ECO:0000313" key="4">
    <source>
        <dbReference type="RefSeq" id="XP_011308351.1"/>
    </source>
</evidence>
<dbReference type="PANTHER" id="PTHR22736">
    <property type="entry name" value="COILED-COIL DOMAIN-CONTAINING PROTEIN 66"/>
    <property type="match status" value="1"/>
</dbReference>
<feature type="region of interest" description="Disordered" evidence="1">
    <location>
        <begin position="190"/>
        <end position="217"/>
    </location>
</feature>
<dbReference type="GO" id="GO:0005874">
    <property type="term" value="C:microtubule"/>
    <property type="evidence" value="ECO:0007669"/>
    <property type="project" value="TreeGrafter"/>
</dbReference>
<protein>
    <submittedName>
        <fullName evidence="4">Protein split ends</fullName>
    </submittedName>
</protein>
<feature type="compositionally biased region" description="Basic residues" evidence="1">
    <location>
        <begin position="651"/>
        <end position="669"/>
    </location>
</feature>
<name>A0A9R1U445_9HYME</name>
<dbReference type="RefSeq" id="XP_011308351.1">
    <property type="nucleotide sequence ID" value="XM_011310049.1"/>
</dbReference>
<gene>
    <name evidence="4" type="primary">LOC105269642</name>
</gene>
<dbReference type="KEGG" id="fas:105269642"/>
<feature type="region of interest" description="Disordered" evidence="1">
    <location>
        <begin position="389"/>
        <end position="444"/>
    </location>
</feature>